<keyword evidence="6" id="KW-1185">Reference proteome</keyword>
<dbReference type="PANTHER" id="PTHR24300:SF375">
    <property type="entry name" value="CYTOCHROME P450 FAMILY"/>
    <property type="match status" value="1"/>
</dbReference>
<dbReference type="Proteomes" id="UP000821853">
    <property type="component" value="Unassembled WGS sequence"/>
</dbReference>
<proteinExistence type="inferred from homology"/>
<gene>
    <name evidence="5" type="ORF">HPB48_018879</name>
</gene>
<evidence type="ECO:0000256" key="1">
    <source>
        <dbReference type="ARBA" id="ARBA00010617"/>
    </source>
</evidence>
<dbReference type="GO" id="GO:0006805">
    <property type="term" value="P:xenobiotic metabolic process"/>
    <property type="evidence" value="ECO:0007669"/>
    <property type="project" value="TreeGrafter"/>
</dbReference>
<dbReference type="PRINTS" id="PR00463">
    <property type="entry name" value="EP450I"/>
</dbReference>
<protein>
    <recommendedName>
        <fullName evidence="7">Cytochrome P450</fullName>
    </recommendedName>
</protein>
<dbReference type="InterPro" id="IPR001128">
    <property type="entry name" value="Cyt_P450"/>
</dbReference>
<dbReference type="OrthoDB" id="6422850at2759"/>
<accession>A0A9J6GRX4</accession>
<sequence>MDLRNSGNSSVYFRSSEDVVIDGYFIPKGTTVIPNIWACHNDPGFWEDPHKYSPERFLNDDGKLSQKPEQLIPFSIGEDTLVLVILNFLARGK</sequence>
<evidence type="ECO:0000256" key="2">
    <source>
        <dbReference type="ARBA" id="ARBA00022723"/>
    </source>
</evidence>
<evidence type="ECO:0000256" key="4">
    <source>
        <dbReference type="ARBA" id="ARBA00023033"/>
    </source>
</evidence>
<dbReference type="SUPFAM" id="SSF48264">
    <property type="entry name" value="Cytochrome P450"/>
    <property type="match status" value="1"/>
</dbReference>
<dbReference type="InterPro" id="IPR002401">
    <property type="entry name" value="Cyt_P450_E_grp-I"/>
</dbReference>
<comment type="similarity">
    <text evidence="1">Belongs to the cytochrome P450 family.</text>
</comment>
<dbReference type="GO" id="GO:0005506">
    <property type="term" value="F:iron ion binding"/>
    <property type="evidence" value="ECO:0007669"/>
    <property type="project" value="InterPro"/>
</dbReference>
<evidence type="ECO:0000313" key="5">
    <source>
        <dbReference type="EMBL" id="KAH9378178.1"/>
    </source>
</evidence>
<dbReference type="GO" id="GO:0020037">
    <property type="term" value="F:heme binding"/>
    <property type="evidence" value="ECO:0007669"/>
    <property type="project" value="InterPro"/>
</dbReference>
<dbReference type="Gene3D" id="1.10.630.10">
    <property type="entry name" value="Cytochrome P450"/>
    <property type="match status" value="1"/>
</dbReference>
<dbReference type="EMBL" id="JABSTR010000008">
    <property type="protein sequence ID" value="KAH9378178.1"/>
    <property type="molecule type" value="Genomic_DNA"/>
</dbReference>
<dbReference type="Pfam" id="PF00067">
    <property type="entry name" value="p450"/>
    <property type="match status" value="1"/>
</dbReference>
<organism evidence="5 6">
    <name type="scientific">Haemaphysalis longicornis</name>
    <name type="common">Bush tick</name>
    <dbReference type="NCBI Taxonomy" id="44386"/>
    <lineage>
        <taxon>Eukaryota</taxon>
        <taxon>Metazoa</taxon>
        <taxon>Ecdysozoa</taxon>
        <taxon>Arthropoda</taxon>
        <taxon>Chelicerata</taxon>
        <taxon>Arachnida</taxon>
        <taxon>Acari</taxon>
        <taxon>Parasitiformes</taxon>
        <taxon>Ixodida</taxon>
        <taxon>Ixodoidea</taxon>
        <taxon>Ixodidae</taxon>
        <taxon>Haemaphysalinae</taxon>
        <taxon>Haemaphysalis</taxon>
    </lineage>
</organism>
<dbReference type="GO" id="GO:0016712">
    <property type="term" value="F:oxidoreductase activity, acting on paired donors, with incorporation or reduction of molecular oxygen, reduced flavin or flavoprotein as one donor, and incorporation of one atom of oxygen"/>
    <property type="evidence" value="ECO:0007669"/>
    <property type="project" value="TreeGrafter"/>
</dbReference>
<keyword evidence="3" id="KW-0408">Iron</keyword>
<dbReference type="InterPro" id="IPR036396">
    <property type="entry name" value="Cyt_P450_sf"/>
</dbReference>
<dbReference type="GO" id="GO:0006082">
    <property type="term" value="P:organic acid metabolic process"/>
    <property type="evidence" value="ECO:0007669"/>
    <property type="project" value="TreeGrafter"/>
</dbReference>
<dbReference type="GO" id="GO:0005737">
    <property type="term" value="C:cytoplasm"/>
    <property type="evidence" value="ECO:0007669"/>
    <property type="project" value="TreeGrafter"/>
</dbReference>
<dbReference type="AlphaFoldDB" id="A0A9J6GRX4"/>
<evidence type="ECO:0000256" key="3">
    <source>
        <dbReference type="ARBA" id="ARBA00023004"/>
    </source>
</evidence>
<comment type="caution">
    <text evidence="5">The sequence shown here is derived from an EMBL/GenBank/DDBJ whole genome shotgun (WGS) entry which is preliminary data.</text>
</comment>
<evidence type="ECO:0008006" key="7">
    <source>
        <dbReference type="Google" id="ProtNLM"/>
    </source>
</evidence>
<dbReference type="VEuPathDB" id="VectorBase:HLOH_062534"/>
<keyword evidence="2" id="KW-0479">Metal-binding</keyword>
<reference evidence="5 6" key="1">
    <citation type="journal article" date="2020" name="Cell">
        <title>Large-Scale Comparative Analyses of Tick Genomes Elucidate Their Genetic Diversity and Vector Capacities.</title>
        <authorList>
            <consortium name="Tick Genome and Microbiome Consortium (TIGMIC)"/>
            <person name="Jia N."/>
            <person name="Wang J."/>
            <person name="Shi W."/>
            <person name="Du L."/>
            <person name="Sun Y."/>
            <person name="Zhan W."/>
            <person name="Jiang J.F."/>
            <person name="Wang Q."/>
            <person name="Zhang B."/>
            <person name="Ji P."/>
            <person name="Bell-Sakyi L."/>
            <person name="Cui X.M."/>
            <person name="Yuan T.T."/>
            <person name="Jiang B.G."/>
            <person name="Yang W.F."/>
            <person name="Lam T.T."/>
            <person name="Chang Q.C."/>
            <person name="Ding S.J."/>
            <person name="Wang X.J."/>
            <person name="Zhu J.G."/>
            <person name="Ruan X.D."/>
            <person name="Zhao L."/>
            <person name="Wei J.T."/>
            <person name="Ye R.Z."/>
            <person name="Que T.C."/>
            <person name="Du C.H."/>
            <person name="Zhou Y.H."/>
            <person name="Cheng J.X."/>
            <person name="Dai P.F."/>
            <person name="Guo W.B."/>
            <person name="Han X.H."/>
            <person name="Huang E.J."/>
            <person name="Li L.F."/>
            <person name="Wei W."/>
            <person name="Gao Y.C."/>
            <person name="Liu J.Z."/>
            <person name="Shao H.Z."/>
            <person name="Wang X."/>
            <person name="Wang C.C."/>
            <person name="Yang T.C."/>
            <person name="Huo Q.B."/>
            <person name="Li W."/>
            <person name="Chen H.Y."/>
            <person name="Chen S.E."/>
            <person name="Zhou L.G."/>
            <person name="Ni X.B."/>
            <person name="Tian J.H."/>
            <person name="Sheng Y."/>
            <person name="Liu T."/>
            <person name="Pan Y.S."/>
            <person name="Xia L.Y."/>
            <person name="Li J."/>
            <person name="Zhao F."/>
            <person name="Cao W.C."/>
        </authorList>
    </citation>
    <scope>NUCLEOTIDE SEQUENCE [LARGE SCALE GENOMIC DNA]</scope>
    <source>
        <strain evidence="5">HaeL-2018</strain>
    </source>
</reference>
<name>A0A9J6GRX4_HAELO</name>
<dbReference type="InterPro" id="IPR050182">
    <property type="entry name" value="Cytochrome_P450_fam2"/>
</dbReference>
<evidence type="ECO:0000313" key="6">
    <source>
        <dbReference type="Proteomes" id="UP000821853"/>
    </source>
</evidence>
<dbReference type="PANTHER" id="PTHR24300">
    <property type="entry name" value="CYTOCHROME P450 508A4-RELATED"/>
    <property type="match status" value="1"/>
</dbReference>
<keyword evidence="4" id="KW-0503">Monooxygenase</keyword>
<dbReference type="OMA" id="NIWACHN"/>
<keyword evidence="4" id="KW-0560">Oxidoreductase</keyword>